<dbReference type="PANTHER" id="PTHR44757:SF2">
    <property type="entry name" value="BIOFILM ARCHITECTURE MAINTENANCE PROTEIN MBAA"/>
    <property type="match status" value="1"/>
</dbReference>
<dbReference type="Proteomes" id="UP000000450">
    <property type="component" value="Chromosome"/>
</dbReference>
<dbReference type="SMART" id="SM00086">
    <property type="entry name" value="PAC"/>
    <property type="match status" value="1"/>
</dbReference>
<dbReference type="InterPro" id="IPR052155">
    <property type="entry name" value="Biofilm_reg_signaling"/>
</dbReference>
<dbReference type="AlphaFoldDB" id="A0A9J9QBA9"/>
<feature type="domain" description="GGDEF" evidence="4">
    <location>
        <begin position="299"/>
        <end position="432"/>
    </location>
</feature>
<dbReference type="PROSITE" id="PS50883">
    <property type="entry name" value="EAL"/>
    <property type="match status" value="1"/>
</dbReference>
<dbReference type="SMART" id="SM00052">
    <property type="entry name" value="EAL"/>
    <property type="match status" value="1"/>
</dbReference>
<sequence length="696" mass="77261">MPSPRPPASPPLPDLGPRASDALLRLIADSVPVMLAYYESTSLRCVFANQRYAAFSGQTVQSIIGKTVREAIGEKAWQEILPYVQRALAGESVQYTREYAGPQGRAHMLEISLQPHFGVREGRNAMVGAFVLINDITHHWEAERAVRQSEERMRKFAIATEEGLAFHRDGRILDANEALQRMVGYSLAELVGQSIFDFALPEYRALAVEYTRRGSEKPYELAMRHKDGRVIPIEVVGKTMPQQEGDYRVVVVRDITARKQAQEQARFLVLHDTLTQLPNRRHLMMQLARMASAAQERQTRAAVLFIDLDHFKTVNESLGNQAGDQLLIEIARRLQDGVKATDFVARVGGDQFIVLLPDLANRAAAAEVADALLARVRAEFAIGGTPLSLSPSIGISVFPDDGYSPDELLRRADAAMHHTKESGRGTRMFYEPGMEGQPTELLQQEHLLREAVFQGAFALHYQPQVRVADGRLVGFEALVRWRHPVRGLVGPDEFIPLAESRGLITPIGRWVLHEACRQLKAWHDEGLPRVPVAVNLSAIEFRQRDVVGEIAQVLQSAGLAPQYLEVEITESALMQQADHTRTTLQALQALGVAVTVDDFGTGYSSLAYLKRYPLDKIKVDRSFVTDTPADSEDVAIVTAIIQLAHSLQLQPVAEGVETAEQLALLRRLGCELAQGFGIAPPMDAQRAREWLRAQAE</sequence>
<dbReference type="SUPFAM" id="SSF55785">
    <property type="entry name" value="PYP-like sensor domain (PAS domain)"/>
    <property type="match status" value="2"/>
</dbReference>
<keyword evidence="6" id="KW-1185">Reference proteome</keyword>
<feature type="domain" description="EAL" evidence="3">
    <location>
        <begin position="441"/>
        <end position="695"/>
    </location>
</feature>
<evidence type="ECO:0000259" key="4">
    <source>
        <dbReference type="PROSITE" id="PS50887"/>
    </source>
</evidence>
<dbReference type="InterPro" id="IPR029787">
    <property type="entry name" value="Nucleotide_cyclase"/>
</dbReference>
<dbReference type="InterPro" id="IPR000160">
    <property type="entry name" value="GGDEF_dom"/>
</dbReference>
<dbReference type="NCBIfam" id="TIGR00229">
    <property type="entry name" value="sensory_box"/>
    <property type="match status" value="2"/>
</dbReference>
<dbReference type="Pfam" id="PF00563">
    <property type="entry name" value="EAL"/>
    <property type="match status" value="1"/>
</dbReference>
<organism evidence="5 6">
    <name type="scientific">Acidovorax ebreus (strain TPSY)</name>
    <name type="common">Diaphorobacter sp. (strain TPSY)</name>
    <dbReference type="NCBI Taxonomy" id="535289"/>
    <lineage>
        <taxon>Bacteria</taxon>
        <taxon>Pseudomonadati</taxon>
        <taxon>Pseudomonadota</taxon>
        <taxon>Betaproteobacteria</taxon>
        <taxon>Burkholderiales</taxon>
        <taxon>Comamonadaceae</taxon>
        <taxon>Diaphorobacter</taxon>
    </lineage>
</organism>
<dbReference type="SUPFAM" id="SSF55073">
    <property type="entry name" value="Nucleotide cyclase"/>
    <property type="match status" value="1"/>
</dbReference>
<dbReference type="Gene3D" id="3.30.450.20">
    <property type="entry name" value="PAS domain"/>
    <property type="match status" value="2"/>
</dbReference>
<protein>
    <submittedName>
        <fullName evidence="5">Diguanylate cyclase/phosphodiesterase with PAS/PAC sensor(S)</fullName>
    </submittedName>
</protein>
<dbReference type="PROSITE" id="PS50887">
    <property type="entry name" value="GGDEF"/>
    <property type="match status" value="1"/>
</dbReference>
<dbReference type="NCBIfam" id="TIGR00254">
    <property type="entry name" value="GGDEF"/>
    <property type="match status" value="1"/>
</dbReference>
<feature type="domain" description="PAC" evidence="2">
    <location>
        <begin position="217"/>
        <end position="267"/>
    </location>
</feature>
<dbReference type="CDD" id="cd00130">
    <property type="entry name" value="PAS"/>
    <property type="match status" value="1"/>
</dbReference>
<dbReference type="Pfam" id="PF13426">
    <property type="entry name" value="PAS_9"/>
    <property type="match status" value="1"/>
</dbReference>
<dbReference type="SUPFAM" id="SSF141868">
    <property type="entry name" value="EAL domain-like"/>
    <property type="match status" value="1"/>
</dbReference>
<dbReference type="PROSITE" id="PS50112">
    <property type="entry name" value="PAS"/>
    <property type="match status" value="2"/>
</dbReference>
<dbReference type="InterPro" id="IPR035965">
    <property type="entry name" value="PAS-like_dom_sf"/>
</dbReference>
<dbReference type="InterPro" id="IPR043128">
    <property type="entry name" value="Rev_trsase/Diguanyl_cyclase"/>
</dbReference>
<name>A0A9J9QBA9_ACIET</name>
<dbReference type="InterPro" id="IPR001633">
    <property type="entry name" value="EAL_dom"/>
</dbReference>
<dbReference type="EMBL" id="CP001392">
    <property type="protein sequence ID" value="ACM31968.1"/>
    <property type="molecule type" value="Genomic_DNA"/>
</dbReference>
<dbReference type="RefSeq" id="WP_012655521.1">
    <property type="nucleotide sequence ID" value="NC_011992.1"/>
</dbReference>
<dbReference type="Pfam" id="PF00990">
    <property type="entry name" value="GGDEF"/>
    <property type="match status" value="1"/>
</dbReference>
<dbReference type="Gene3D" id="3.30.70.270">
    <property type="match status" value="1"/>
</dbReference>
<dbReference type="Pfam" id="PF08448">
    <property type="entry name" value="PAS_4"/>
    <property type="match status" value="1"/>
</dbReference>
<dbReference type="InterPro" id="IPR000014">
    <property type="entry name" value="PAS"/>
</dbReference>
<evidence type="ECO:0000259" key="1">
    <source>
        <dbReference type="PROSITE" id="PS50112"/>
    </source>
</evidence>
<dbReference type="FunFam" id="3.20.20.450:FF:000001">
    <property type="entry name" value="Cyclic di-GMP phosphodiesterase yahA"/>
    <property type="match status" value="1"/>
</dbReference>
<dbReference type="SMART" id="SM00267">
    <property type="entry name" value="GGDEF"/>
    <property type="match status" value="1"/>
</dbReference>
<dbReference type="CDD" id="cd01949">
    <property type="entry name" value="GGDEF"/>
    <property type="match status" value="1"/>
</dbReference>
<feature type="domain" description="PAS" evidence="1">
    <location>
        <begin position="164"/>
        <end position="218"/>
    </location>
</feature>
<dbReference type="SMART" id="SM00091">
    <property type="entry name" value="PAS"/>
    <property type="match status" value="2"/>
</dbReference>
<dbReference type="KEGG" id="dia:Dtpsy_0486"/>
<proteinExistence type="predicted"/>
<dbReference type="InterPro" id="IPR001610">
    <property type="entry name" value="PAC"/>
</dbReference>
<dbReference type="InterPro" id="IPR000700">
    <property type="entry name" value="PAS-assoc_C"/>
</dbReference>
<evidence type="ECO:0000259" key="2">
    <source>
        <dbReference type="PROSITE" id="PS50113"/>
    </source>
</evidence>
<feature type="domain" description="PAS" evidence="1">
    <location>
        <begin position="20"/>
        <end position="91"/>
    </location>
</feature>
<gene>
    <name evidence="5" type="ordered locus">Dtpsy_0486</name>
</gene>
<dbReference type="CDD" id="cd01948">
    <property type="entry name" value="EAL"/>
    <property type="match status" value="1"/>
</dbReference>
<dbReference type="InterPro" id="IPR013656">
    <property type="entry name" value="PAS_4"/>
</dbReference>
<dbReference type="PROSITE" id="PS50113">
    <property type="entry name" value="PAC"/>
    <property type="match status" value="1"/>
</dbReference>
<dbReference type="InterPro" id="IPR035919">
    <property type="entry name" value="EAL_sf"/>
</dbReference>
<evidence type="ECO:0000313" key="6">
    <source>
        <dbReference type="Proteomes" id="UP000000450"/>
    </source>
</evidence>
<evidence type="ECO:0000313" key="5">
    <source>
        <dbReference type="EMBL" id="ACM31968.1"/>
    </source>
</evidence>
<dbReference type="Gene3D" id="3.20.20.450">
    <property type="entry name" value="EAL domain"/>
    <property type="match status" value="1"/>
</dbReference>
<accession>A0A9J9QBA9</accession>
<evidence type="ECO:0000259" key="3">
    <source>
        <dbReference type="PROSITE" id="PS50883"/>
    </source>
</evidence>
<reference evidence="5 6" key="1">
    <citation type="journal article" date="2010" name="J. Bacteriol.">
        <title>Completed genome sequence of the anaerobic iron-oxidizing bacterium Acidovorax ebreus strain TPSY.</title>
        <authorList>
            <person name="Byrne-Bailey K.G."/>
            <person name="Weber K.A."/>
            <person name="Chair A.H."/>
            <person name="Bose S."/>
            <person name="Knox T."/>
            <person name="Spanbauer T.L."/>
            <person name="Chertkov O."/>
            <person name="Coates J.D."/>
        </authorList>
    </citation>
    <scope>NUCLEOTIDE SEQUENCE [LARGE SCALE GENOMIC DNA]</scope>
    <source>
        <strain evidence="5 6">TPSY</strain>
    </source>
</reference>
<dbReference type="PANTHER" id="PTHR44757">
    <property type="entry name" value="DIGUANYLATE CYCLASE DGCP"/>
    <property type="match status" value="1"/>
</dbReference>